<dbReference type="EMBL" id="JAAIUW010000005">
    <property type="protein sequence ID" value="KAF7832410.1"/>
    <property type="molecule type" value="Genomic_DNA"/>
</dbReference>
<protein>
    <submittedName>
        <fullName evidence="1">Uncharacterized protein</fullName>
    </submittedName>
</protein>
<gene>
    <name evidence="1" type="ORF">G2W53_014743</name>
</gene>
<evidence type="ECO:0000313" key="1">
    <source>
        <dbReference type="EMBL" id="KAF7832410.1"/>
    </source>
</evidence>
<comment type="caution">
    <text evidence="1">The sequence shown here is derived from an EMBL/GenBank/DDBJ whole genome shotgun (WGS) entry which is preliminary data.</text>
</comment>
<organism evidence="1 2">
    <name type="scientific">Senna tora</name>
    <dbReference type="NCBI Taxonomy" id="362788"/>
    <lineage>
        <taxon>Eukaryota</taxon>
        <taxon>Viridiplantae</taxon>
        <taxon>Streptophyta</taxon>
        <taxon>Embryophyta</taxon>
        <taxon>Tracheophyta</taxon>
        <taxon>Spermatophyta</taxon>
        <taxon>Magnoliopsida</taxon>
        <taxon>eudicotyledons</taxon>
        <taxon>Gunneridae</taxon>
        <taxon>Pentapetalae</taxon>
        <taxon>rosids</taxon>
        <taxon>fabids</taxon>
        <taxon>Fabales</taxon>
        <taxon>Fabaceae</taxon>
        <taxon>Caesalpinioideae</taxon>
        <taxon>Cassia clade</taxon>
        <taxon>Senna</taxon>
    </lineage>
</organism>
<accession>A0A835C697</accession>
<dbReference type="Proteomes" id="UP000634136">
    <property type="component" value="Unassembled WGS sequence"/>
</dbReference>
<proteinExistence type="predicted"/>
<dbReference type="AlphaFoldDB" id="A0A835C697"/>
<keyword evidence="2" id="KW-1185">Reference proteome</keyword>
<name>A0A835C697_9FABA</name>
<reference evidence="1" key="1">
    <citation type="submission" date="2020-09" db="EMBL/GenBank/DDBJ databases">
        <title>Genome-Enabled Discovery of Anthraquinone Biosynthesis in Senna tora.</title>
        <authorList>
            <person name="Kang S.-H."/>
            <person name="Pandey R.P."/>
            <person name="Lee C.-M."/>
            <person name="Sim J.-S."/>
            <person name="Jeong J.-T."/>
            <person name="Choi B.-S."/>
            <person name="Jung M."/>
            <person name="Ginzburg D."/>
            <person name="Zhao K."/>
            <person name="Won S.Y."/>
            <person name="Oh T.-J."/>
            <person name="Yu Y."/>
            <person name="Kim N.-H."/>
            <person name="Lee O.R."/>
            <person name="Lee T.-H."/>
            <person name="Bashyal P."/>
            <person name="Kim T.-S."/>
            <person name="Lee W.-H."/>
            <person name="Kawkins C."/>
            <person name="Kim C.-K."/>
            <person name="Kim J.S."/>
            <person name="Ahn B.O."/>
            <person name="Rhee S.Y."/>
            <person name="Sohng J.K."/>
        </authorList>
    </citation>
    <scope>NUCLEOTIDE SEQUENCE</scope>
    <source>
        <tissue evidence="1">Leaf</tissue>
    </source>
</reference>
<sequence>MLPSSGLSFTTINDHRWLTADQATAISNTLCFHNASSFFSLRDETTNSWWSEV</sequence>
<evidence type="ECO:0000313" key="2">
    <source>
        <dbReference type="Proteomes" id="UP000634136"/>
    </source>
</evidence>